<accession>A0A3M4B341</accession>
<keyword evidence="4 5" id="KW-0472">Membrane</keyword>
<organism evidence="7 8">
    <name type="scientific">Pseudomonas syringae pv. delphinii</name>
    <dbReference type="NCBI Taxonomy" id="192088"/>
    <lineage>
        <taxon>Bacteria</taxon>
        <taxon>Pseudomonadati</taxon>
        <taxon>Pseudomonadota</taxon>
        <taxon>Gammaproteobacteria</taxon>
        <taxon>Pseudomonadales</taxon>
        <taxon>Pseudomonadaceae</taxon>
        <taxon>Pseudomonas</taxon>
    </lineage>
</organism>
<dbReference type="EMBL" id="RBQG01000167">
    <property type="protein sequence ID" value="RMP12916.1"/>
    <property type="molecule type" value="Genomic_DNA"/>
</dbReference>
<evidence type="ECO:0000256" key="3">
    <source>
        <dbReference type="ARBA" id="ARBA00022989"/>
    </source>
</evidence>
<dbReference type="PANTHER" id="PTHR23514">
    <property type="entry name" value="BYPASS OF STOP CODON PROTEIN 6"/>
    <property type="match status" value="1"/>
</dbReference>
<evidence type="ECO:0000259" key="6">
    <source>
        <dbReference type="PROSITE" id="PS50850"/>
    </source>
</evidence>
<evidence type="ECO:0000256" key="4">
    <source>
        <dbReference type="ARBA" id="ARBA00023136"/>
    </source>
</evidence>
<dbReference type="PANTHER" id="PTHR23514:SF13">
    <property type="entry name" value="INNER MEMBRANE PROTEIN YBJJ"/>
    <property type="match status" value="1"/>
</dbReference>
<evidence type="ECO:0000256" key="2">
    <source>
        <dbReference type="ARBA" id="ARBA00022692"/>
    </source>
</evidence>
<dbReference type="PROSITE" id="PS50850">
    <property type="entry name" value="MFS"/>
    <property type="match status" value="1"/>
</dbReference>
<evidence type="ECO:0000313" key="8">
    <source>
        <dbReference type="Proteomes" id="UP000267908"/>
    </source>
</evidence>
<dbReference type="InterPro" id="IPR051788">
    <property type="entry name" value="MFS_Transporter"/>
</dbReference>
<feature type="transmembrane region" description="Helical" evidence="5">
    <location>
        <begin position="256"/>
        <end position="278"/>
    </location>
</feature>
<comment type="caution">
    <text evidence="7">The sequence shown here is derived from an EMBL/GenBank/DDBJ whole genome shotgun (WGS) entry which is preliminary data.</text>
</comment>
<feature type="transmembrane region" description="Helical" evidence="5">
    <location>
        <begin position="290"/>
        <end position="309"/>
    </location>
</feature>
<dbReference type="GO" id="GO:0016020">
    <property type="term" value="C:membrane"/>
    <property type="evidence" value="ECO:0007669"/>
    <property type="project" value="UniProtKB-SubCell"/>
</dbReference>
<feature type="transmembrane region" description="Helical" evidence="5">
    <location>
        <begin position="109"/>
        <end position="128"/>
    </location>
</feature>
<dbReference type="Proteomes" id="UP000267908">
    <property type="component" value="Unassembled WGS sequence"/>
</dbReference>
<dbReference type="Gene3D" id="1.20.1250.20">
    <property type="entry name" value="MFS general substrate transporter like domains"/>
    <property type="match status" value="2"/>
</dbReference>
<reference evidence="7 8" key="1">
    <citation type="submission" date="2018-08" db="EMBL/GenBank/DDBJ databases">
        <title>Recombination of ecologically and evolutionarily significant loci maintains genetic cohesion in the Pseudomonas syringae species complex.</title>
        <authorList>
            <person name="Dillon M."/>
            <person name="Thakur S."/>
            <person name="Almeida R.N.D."/>
            <person name="Weir B.S."/>
            <person name="Guttman D.S."/>
        </authorList>
    </citation>
    <scope>NUCLEOTIDE SEQUENCE [LARGE SCALE GENOMIC DNA]</scope>
    <source>
        <strain evidence="7 8">ICMP 4330</strain>
    </source>
</reference>
<feature type="transmembrane region" description="Helical" evidence="5">
    <location>
        <begin position="420"/>
        <end position="443"/>
    </location>
</feature>
<feature type="transmembrane region" description="Helical" evidence="5">
    <location>
        <begin position="329"/>
        <end position="350"/>
    </location>
</feature>
<keyword evidence="2 5" id="KW-0812">Transmembrane</keyword>
<dbReference type="GO" id="GO:0022857">
    <property type="term" value="F:transmembrane transporter activity"/>
    <property type="evidence" value="ECO:0007669"/>
    <property type="project" value="InterPro"/>
</dbReference>
<feature type="domain" description="Major facilitator superfamily (MFS) profile" evidence="6">
    <location>
        <begin position="103"/>
        <end position="470"/>
    </location>
</feature>
<dbReference type="Pfam" id="PF07690">
    <property type="entry name" value="MFS_1"/>
    <property type="match status" value="1"/>
</dbReference>
<keyword evidence="3 5" id="KW-1133">Transmembrane helix</keyword>
<name>A0A3M4B341_9PSED</name>
<feature type="transmembrane region" description="Helical" evidence="5">
    <location>
        <begin position="169"/>
        <end position="187"/>
    </location>
</feature>
<dbReference type="InterPro" id="IPR011701">
    <property type="entry name" value="MFS"/>
</dbReference>
<feature type="transmembrane region" description="Helical" evidence="5">
    <location>
        <begin position="389"/>
        <end position="408"/>
    </location>
</feature>
<sequence>MSMRVPSRSNNSAERAIDAYSLLLCFSQLVIFKLSVAVNLDHARRLRQSMCRERRSVARVRHLVNRSALLGCRAGWRDSVRQSQGACMTSFSTAAQDAKAGAEQSSTRIAFFIAGFSVASWAPLVPYVKQRMGLDEGTLGLLLLCLGVGSILSMPLAGALAARFGCRRLLVCSTLLICLCLPLLATISSLPLLIATLFVFGASMGGVDCTANVQAVIVERNSGKTMMSGFHGLFSLGGIVGAAGVAGLLSLGISPFYSMLVVVVLTLVALAKAAPNLLPYGSPSDGPAFAVPRGVVLFIGLLCFTVFLAEGAMLDWSAVFLTSLRGVEASYAGLGYAVFAVTMTLGRLFGDAIVRRVGSNRVIILGGLCAAGGLAVATLIPVWQAALLGYALVGAGCSNIVPVCYSAVGRQKTMPQSVAIPAITTVGYAGILIGPAAIGFIAHVSSLELAFMIVAVMLLGVAIGGSKLRT</sequence>
<feature type="transmembrane region" description="Helical" evidence="5">
    <location>
        <begin position="362"/>
        <end position="383"/>
    </location>
</feature>
<dbReference type="InterPro" id="IPR036259">
    <property type="entry name" value="MFS_trans_sf"/>
</dbReference>
<gene>
    <name evidence="7" type="ORF">ALQ28_03985</name>
</gene>
<dbReference type="AlphaFoldDB" id="A0A3M4B341"/>
<dbReference type="SUPFAM" id="SSF103473">
    <property type="entry name" value="MFS general substrate transporter"/>
    <property type="match status" value="1"/>
</dbReference>
<feature type="transmembrane region" description="Helical" evidence="5">
    <location>
        <begin position="449"/>
        <end position="468"/>
    </location>
</feature>
<proteinExistence type="predicted"/>
<feature type="transmembrane region" description="Helical" evidence="5">
    <location>
        <begin position="230"/>
        <end position="250"/>
    </location>
</feature>
<evidence type="ECO:0000256" key="1">
    <source>
        <dbReference type="ARBA" id="ARBA00004141"/>
    </source>
</evidence>
<feature type="transmembrane region" description="Helical" evidence="5">
    <location>
        <begin position="140"/>
        <end position="162"/>
    </location>
</feature>
<feature type="transmembrane region" description="Helical" evidence="5">
    <location>
        <begin position="193"/>
        <end position="218"/>
    </location>
</feature>
<comment type="subcellular location">
    <subcellularLocation>
        <location evidence="1">Membrane</location>
        <topology evidence="1">Multi-pass membrane protein</topology>
    </subcellularLocation>
</comment>
<dbReference type="CDD" id="cd17393">
    <property type="entry name" value="MFS_MosC_like"/>
    <property type="match status" value="1"/>
</dbReference>
<dbReference type="InterPro" id="IPR020846">
    <property type="entry name" value="MFS_dom"/>
</dbReference>
<evidence type="ECO:0000256" key="5">
    <source>
        <dbReference type="SAM" id="Phobius"/>
    </source>
</evidence>
<protein>
    <submittedName>
        <fullName evidence="7">Transporter</fullName>
    </submittedName>
</protein>
<evidence type="ECO:0000313" key="7">
    <source>
        <dbReference type="EMBL" id="RMP12916.1"/>
    </source>
</evidence>